<dbReference type="EMBL" id="JADGIZ020000064">
    <property type="protein sequence ID" value="KAL2912451.1"/>
    <property type="molecule type" value="Genomic_DNA"/>
</dbReference>
<evidence type="ECO:0000313" key="3">
    <source>
        <dbReference type="Proteomes" id="UP001527925"/>
    </source>
</evidence>
<protein>
    <recommendedName>
        <fullName evidence="4">Ankyrin repeat protein</fullName>
    </recommendedName>
</protein>
<evidence type="ECO:0000313" key="2">
    <source>
        <dbReference type="EMBL" id="KAL2912451.1"/>
    </source>
</evidence>
<keyword evidence="3" id="KW-1185">Reference proteome</keyword>
<sequence length="516" mass="57734">MDTPHAALAAALGQQQPAALESVAAMLARLTAAVDAQPKDSDVLGRIASLEDSHRRTQDRATQLAARVAVLQAAVERLEADNKRLSAEVAALRQPPSAAAPPAGRSDPPAPCRRTNGFRPDATNEWDRMPAEIQNKILDAAGPFTKFVNGLLLAAELRALPDKQREQVWQDANDVEWQGDVKSLPPVDITRESLRMSRWFIKRLRGRHIEWDVAQVMVRNGWTDMFDFEQPDALAWAAASEGDVELLRELINVRRAVRPSRGLFEAVAVKGHLDAVKLLHELAPRNMWSSSVDEKAAQSGNLDLVVWLKEHRSGSLYVDSLIGAACGNHMHIVRWLVENTELVCDHRPFIWAALHNNLEMLKLLHDKYPDELDNAHCNFLASEADVLEWLEEHSVLGFGGLAEHLAETGKIDVLDWALTRFDIKLTEWDLVIAHWLCRNELLRWAYERGVPFTAMSAEWAAAHCNVAIMNWIIARDRAVIPTLVEATAKHGHKALAEWWRVRHGVVVGQIELDATK</sequence>
<reference evidence="2 3" key="1">
    <citation type="submission" date="2023-09" db="EMBL/GenBank/DDBJ databases">
        <title>Pangenome analysis of Batrachochytrium dendrobatidis and related Chytrids.</title>
        <authorList>
            <person name="Yacoub M.N."/>
            <person name="Stajich J.E."/>
            <person name="James T.Y."/>
        </authorList>
    </citation>
    <scope>NUCLEOTIDE SEQUENCE [LARGE SCALE GENOMIC DNA]</scope>
    <source>
        <strain evidence="2 3">JEL0888</strain>
    </source>
</reference>
<comment type="caution">
    <text evidence="2">The sequence shown here is derived from an EMBL/GenBank/DDBJ whole genome shotgun (WGS) entry which is preliminary data.</text>
</comment>
<feature type="region of interest" description="Disordered" evidence="1">
    <location>
        <begin position="93"/>
        <end position="125"/>
    </location>
</feature>
<dbReference type="Gene3D" id="1.25.40.20">
    <property type="entry name" value="Ankyrin repeat-containing domain"/>
    <property type="match status" value="1"/>
</dbReference>
<dbReference type="Proteomes" id="UP001527925">
    <property type="component" value="Unassembled WGS sequence"/>
</dbReference>
<dbReference type="InterPro" id="IPR052050">
    <property type="entry name" value="SecEffector_AnkRepeat"/>
</dbReference>
<name>A0ABR4MZ40_9FUNG</name>
<proteinExistence type="predicted"/>
<gene>
    <name evidence="2" type="ORF">HK105_208023</name>
</gene>
<dbReference type="SUPFAM" id="SSF48403">
    <property type="entry name" value="Ankyrin repeat"/>
    <property type="match status" value="1"/>
</dbReference>
<feature type="compositionally biased region" description="Low complexity" evidence="1">
    <location>
        <begin position="93"/>
        <end position="107"/>
    </location>
</feature>
<evidence type="ECO:0000256" key="1">
    <source>
        <dbReference type="SAM" id="MobiDB-lite"/>
    </source>
</evidence>
<accession>A0ABR4MZ40</accession>
<dbReference type="PANTHER" id="PTHR46586:SF3">
    <property type="entry name" value="ANKYRIN REPEAT-CONTAINING PROTEIN"/>
    <property type="match status" value="1"/>
</dbReference>
<dbReference type="PANTHER" id="PTHR46586">
    <property type="entry name" value="ANKYRIN REPEAT-CONTAINING PROTEIN"/>
    <property type="match status" value="1"/>
</dbReference>
<dbReference type="InterPro" id="IPR036770">
    <property type="entry name" value="Ankyrin_rpt-contain_sf"/>
</dbReference>
<evidence type="ECO:0008006" key="4">
    <source>
        <dbReference type="Google" id="ProtNLM"/>
    </source>
</evidence>
<organism evidence="2 3">
    <name type="scientific">Polyrhizophydium stewartii</name>
    <dbReference type="NCBI Taxonomy" id="2732419"/>
    <lineage>
        <taxon>Eukaryota</taxon>
        <taxon>Fungi</taxon>
        <taxon>Fungi incertae sedis</taxon>
        <taxon>Chytridiomycota</taxon>
        <taxon>Chytridiomycota incertae sedis</taxon>
        <taxon>Chytridiomycetes</taxon>
        <taxon>Rhizophydiales</taxon>
        <taxon>Rhizophydiales incertae sedis</taxon>
        <taxon>Polyrhizophydium</taxon>
    </lineage>
</organism>